<name>A0AAN1MQK1_9BURK</name>
<evidence type="ECO:0000313" key="1">
    <source>
        <dbReference type="EMBL" id="AUT75865.1"/>
    </source>
</evidence>
<gene>
    <name evidence="1" type="ORF">C2L64_47170</name>
</gene>
<evidence type="ECO:0000313" key="2">
    <source>
        <dbReference type="Proteomes" id="UP000236649"/>
    </source>
</evidence>
<protein>
    <submittedName>
        <fullName evidence="1">Uncharacterized protein</fullName>
    </submittedName>
</protein>
<reference evidence="1 2" key="1">
    <citation type="submission" date="2018-01" db="EMBL/GenBank/DDBJ databases">
        <title>Species boundaries and ecological features among Paraburkholderia terrae DSMZ17804T, P. hospita DSMZ17164T and P. caribensis DSMZ13236T.</title>
        <authorList>
            <person name="Pratama A.A."/>
        </authorList>
    </citation>
    <scope>NUCLEOTIDE SEQUENCE [LARGE SCALE GENOMIC DNA]</scope>
    <source>
        <strain evidence="1 2">DSM 17164</strain>
    </source>
</reference>
<accession>A0AAN1MQK1</accession>
<dbReference type="KEGG" id="phs:C2L64_47170"/>
<sequence>MRRKTWQVRDNHGDFPRRKPQCAVPPYCVTVDSEQDFNSLLVAGRIRFNFTSHGFANVNRRVTVAEAPSGPIASTSLSSGGG</sequence>
<organism evidence="1 2">
    <name type="scientific">Paraburkholderia hospita</name>
    <dbReference type="NCBI Taxonomy" id="169430"/>
    <lineage>
        <taxon>Bacteria</taxon>
        <taxon>Pseudomonadati</taxon>
        <taxon>Pseudomonadota</taxon>
        <taxon>Betaproteobacteria</taxon>
        <taxon>Burkholderiales</taxon>
        <taxon>Burkholderiaceae</taxon>
        <taxon>Paraburkholderia</taxon>
    </lineage>
</organism>
<dbReference type="Proteomes" id="UP000236649">
    <property type="component" value="Chromosome 4"/>
</dbReference>
<proteinExistence type="predicted"/>
<dbReference type="EMBL" id="CP026108">
    <property type="protein sequence ID" value="AUT75865.1"/>
    <property type="molecule type" value="Genomic_DNA"/>
</dbReference>
<dbReference type="AlphaFoldDB" id="A0AAN1MQK1"/>